<evidence type="ECO:0008006" key="4">
    <source>
        <dbReference type="Google" id="ProtNLM"/>
    </source>
</evidence>
<comment type="caution">
    <text evidence="2">The sequence shown here is derived from an EMBL/GenBank/DDBJ whole genome shotgun (WGS) entry which is preliminary data.</text>
</comment>
<gene>
    <name evidence="2" type="ORF">ACIBG2_01150</name>
</gene>
<keyword evidence="3" id="KW-1185">Reference proteome</keyword>
<name>A0ABW7YJ85_9ACTN</name>
<accession>A0ABW7YJ85</accession>
<sequence>MSLTLYYSGSEVHGWRKLLAEQGVTDVGLSFVGLSRRTKFKRPWLISDKFPSNQRVFLDSGAYTINKSADKYQRADIEDLYEIYLSFVSVNISRVEIVSEMDAIHLGQTWIERQRQELSEIAGGKFLPIWHVESGMPELERLAATYGRVGVPQASVGGRDIAVTLNRLARQGVRLHGVAMTQVKLMESVVWDSVASTSWLSPAQFGDSQIWTGHELKRYPRAYKQQGRKRHRQHLQRQGFDTALYEGDNVAEVLKVALWSWRQLVDHINARGRHVVGMSLNEHDPVSAENDTEVVRYQLPETRNEIATVDPRADGERELLPGLRLRQVTRSEVGKDGETIENTINLPGVQAASLRQCDSCYVSSYCRAMRPGAGCAYEIPIEIKTPEQKAAADDAIRAIRFQRIAFMSMVEQLEGGYADPNLTKELDAWDRTRAKERSEDADTLSINIKASSKHRAEGGVLNRLFGRDPTDSPKELPAPVHSDRVFEEAGIVEAEVVE</sequence>
<dbReference type="EMBL" id="JBITGY010000001">
    <property type="protein sequence ID" value="MFI6495957.1"/>
    <property type="molecule type" value="Genomic_DNA"/>
</dbReference>
<reference evidence="2 3" key="1">
    <citation type="submission" date="2024-10" db="EMBL/GenBank/DDBJ databases">
        <title>The Natural Products Discovery Center: Release of the First 8490 Sequenced Strains for Exploring Actinobacteria Biosynthetic Diversity.</title>
        <authorList>
            <person name="Kalkreuter E."/>
            <person name="Kautsar S.A."/>
            <person name="Yang D."/>
            <person name="Bader C.D."/>
            <person name="Teijaro C.N."/>
            <person name="Fluegel L."/>
            <person name="Davis C.M."/>
            <person name="Simpson J.R."/>
            <person name="Lauterbach L."/>
            <person name="Steele A.D."/>
            <person name="Gui C."/>
            <person name="Meng S."/>
            <person name="Li G."/>
            <person name="Viehrig K."/>
            <person name="Ye F."/>
            <person name="Su P."/>
            <person name="Kiefer A.F."/>
            <person name="Nichols A."/>
            <person name="Cepeda A.J."/>
            <person name="Yan W."/>
            <person name="Fan B."/>
            <person name="Jiang Y."/>
            <person name="Adhikari A."/>
            <person name="Zheng C.-J."/>
            <person name="Schuster L."/>
            <person name="Cowan T.M."/>
            <person name="Smanski M.J."/>
            <person name="Chevrette M.G."/>
            <person name="De Carvalho L.P.S."/>
            <person name="Shen B."/>
        </authorList>
    </citation>
    <scope>NUCLEOTIDE SEQUENCE [LARGE SCALE GENOMIC DNA]</scope>
    <source>
        <strain evidence="2 3">NPDC050545</strain>
    </source>
</reference>
<organism evidence="2 3">
    <name type="scientific">Nonomuraea typhae</name>
    <dbReference type="NCBI Taxonomy" id="2603600"/>
    <lineage>
        <taxon>Bacteria</taxon>
        <taxon>Bacillati</taxon>
        <taxon>Actinomycetota</taxon>
        <taxon>Actinomycetes</taxon>
        <taxon>Streptosporangiales</taxon>
        <taxon>Streptosporangiaceae</taxon>
        <taxon>Nonomuraea</taxon>
    </lineage>
</organism>
<evidence type="ECO:0000256" key="1">
    <source>
        <dbReference type="SAM" id="MobiDB-lite"/>
    </source>
</evidence>
<feature type="compositionally biased region" description="Basic and acidic residues" evidence="1">
    <location>
        <begin position="465"/>
        <end position="474"/>
    </location>
</feature>
<proteinExistence type="predicted"/>
<evidence type="ECO:0000313" key="2">
    <source>
        <dbReference type="EMBL" id="MFI6495957.1"/>
    </source>
</evidence>
<protein>
    <recommendedName>
        <fullName evidence="4">PD-(D/E)XK endonuclease-like domain-containing protein</fullName>
    </recommendedName>
</protein>
<evidence type="ECO:0000313" key="3">
    <source>
        <dbReference type="Proteomes" id="UP001612741"/>
    </source>
</evidence>
<feature type="region of interest" description="Disordered" evidence="1">
    <location>
        <begin position="463"/>
        <end position="482"/>
    </location>
</feature>
<dbReference type="Proteomes" id="UP001612741">
    <property type="component" value="Unassembled WGS sequence"/>
</dbReference>
<dbReference type="RefSeq" id="WP_397077780.1">
    <property type="nucleotide sequence ID" value="NZ_JBITGY010000001.1"/>
</dbReference>